<dbReference type="Pfam" id="PF00015">
    <property type="entry name" value="MCPsignal"/>
    <property type="match status" value="1"/>
</dbReference>
<feature type="domain" description="Methyl-accepting transducer" evidence="6">
    <location>
        <begin position="399"/>
        <end position="567"/>
    </location>
</feature>
<dbReference type="RefSeq" id="WP_377123694.1">
    <property type="nucleotide sequence ID" value="NZ_JBHRSD010000015.1"/>
</dbReference>
<protein>
    <submittedName>
        <fullName evidence="7">Methyl-accepting chemotaxis protein</fullName>
    </submittedName>
</protein>
<dbReference type="SUPFAM" id="SSF58104">
    <property type="entry name" value="Methyl-accepting chemotaxis protein (MCP) signaling domain"/>
    <property type="match status" value="1"/>
</dbReference>
<feature type="transmembrane region" description="Helical" evidence="5">
    <location>
        <begin position="319"/>
        <end position="338"/>
    </location>
</feature>
<dbReference type="EMBL" id="JBHRSD010000015">
    <property type="protein sequence ID" value="MFC3032811.1"/>
    <property type="molecule type" value="Genomic_DNA"/>
</dbReference>
<keyword evidence="5" id="KW-0472">Membrane</keyword>
<evidence type="ECO:0000256" key="1">
    <source>
        <dbReference type="ARBA" id="ARBA00004370"/>
    </source>
</evidence>
<dbReference type="PANTHER" id="PTHR32089">
    <property type="entry name" value="METHYL-ACCEPTING CHEMOTAXIS PROTEIN MCPB"/>
    <property type="match status" value="1"/>
</dbReference>
<proteinExistence type="predicted"/>
<dbReference type="Gene3D" id="1.10.287.950">
    <property type="entry name" value="Methyl-accepting chemotaxis protein"/>
    <property type="match status" value="1"/>
</dbReference>
<comment type="subcellular location">
    <subcellularLocation>
        <location evidence="1">Membrane</location>
    </subcellularLocation>
</comment>
<dbReference type="CDD" id="cd11386">
    <property type="entry name" value="MCP_signal"/>
    <property type="match status" value="1"/>
</dbReference>
<evidence type="ECO:0000256" key="5">
    <source>
        <dbReference type="SAM" id="Phobius"/>
    </source>
</evidence>
<evidence type="ECO:0000259" key="6">
    <source>
        <dbReference type="PROSITE" id="PS50111"/>
    </source>
</evidence>
<keyword evidence="5" id="KW-0812">Transmembrane</keyword>
<evidence type="ECO:0000256" key="4">
    <source>
        <dbReference type="SAM" id="Coils"/>
    </source>
</evidence>
<evidence type="ECO:0000256" key="3">
    <source>
        <dbReference type="PROSITE-ProRule" id="PRU00284"/>
    </source>
</evidence>
<evidence type="ECO:0000256" key="2">
    <source>
        <dbReference type="ARBA" id="ARBA00023224"/>
    </source>
</evidence>
<organism evidence="7 8">
    <name type="scientific">Pseudoalteromonas fenneropenaei</name>
    <dbReference type="NCBI Taxonomy" id="1737459"/>
    <lineage>
        <taxon>Bacteria</taxon>
        <taxon>Pseudomonadati</taxon>
        <taxon>Pseudomonadota</taxon>
        <taxon>Gammaproteobacteria</taxon>
        <taxon>Alteromonadales</taxon>
        <taxon>Pseudoalteromonadaceae</taxon>
        <taxon>Pseudoalteromonas</taxon>
    </lineage>
</organism>
<reference evidence="8" key="1">
    <citation type="journal article" date="2019" name="Int. J. Syst. Evol. Microbiol.">
        <title>The Global Catalogue of Microorganisms (GCM) 10K type strain sequencing project: providing services to taxonomists for standard genome sequencing and annotation.</title>
        <authorList>
            <consortium name="The Broad Institute Genomics Platform"/>
            <consortium name="The Broad Institute Genome Sequencing Center for Infectious Disease"/>
            <person name="Wu L."/>
            <person name="Ma J."/>
        </authorList>
    </citation>
    <scope>NUCLEOTIDE SEQUENCE [LARGE SCALE GENOMIC DNA]</scope>
    <source>
        <strain evidence="8">KCTC 42730</strain>
    </source>
</reference>
<keyword evidence="2 3" id="KW-0807">Transducer</keyword>
<dbReference type="Proteomes" id="UP001595453">
    <property type="component" value="Unassembled WGS sequence"/>
</dbReference>
<dbReference type="PANTHER" id="PTHR32089:SF112">
    <property type="entry name" value="LYSOZYME-LIKE PROTEIN-RELATED"/>
    <property type="match status" value="1"/>
</dbReference>
<comment type="caution">
    <text evidence="7">The sequence shown here is derived from an EMBL/GenBank/DDBJ whole genome shotgun (WGS) entry which is preliminary data.</text>
</comment>
<dbReference type="PROSITE" id="PS50111">
    <property type="entry name" value="CHEMOTAXIS_TRANSDUC_2"/>
    <property type="match status" value="1"/>
</dbReference>
<evidence type="ECO:0000313" key="8">
    <source>
        <dbReference type="Proteomes" id="UP001595453"/>
    </source>
</evidence>
<accession>A0ABV7CJR6</accession>
<dbReference type="InterPro" id="IPR004089">
    <property type="entry name" value="MCPsignal_dom"/>
</dbReference>
<keyword evidence="4" id="KW-0175">Coiled coil</keyword>
<feature type="coiled-coil region" evidence="4">
    <location>
        <begin position="477"/>
        <end position="504"/>
    </location>
</feature>
<sequence length="567" mass="62257">MHFFRPAIQFANYFSFKIKFTVLAVLSLLSLLFFFSILFTKQYQVSQGVEAQRNVVNYIQPLRELVEYIAVTRGTTHGYLSGNEGFKDKVLAMRSKASESFKSLQAIDAEYGQGLGLSQTINGLNQNWQTINNTAFESQKDLVFKQYTTLIAEVIETFDTLARQGGLNQNTQASTDYLVNILVDTLPNQVEALGQLRGKGAGILAAQQFTTTNKLVVSNLVTDKYLRAFVKDVRYLFADDEAVKSRVELEFEQVQRDLNHYLQLAKAELVENDTSSFRSDAFFQQGTDTISKLFGLYTKLSGELVLRLDTEAQAANSRMVLYLLFIVGNILLLVYAYIGMYKAIVVNLKHIKDVSSKVCDGDLSVRSHLNCKDELQGIGVALNEIINGLSHSMVEVSNSSQNIAATASQIANESKLSAVGMEQQSEQLVLTSAAITQMNASVAEVAQNAELGAEAAQMARDNAIIGQDVVSQTVAAIEVLASNIEKAAQQMQKLEQNSNSISSILDVIRGVAEQTNLLALNAAIEAARAGEQGRGFAVVADEVRTLAQRTQHSTHEISEVIELIQSG</sequence>
<dbReference type="SMART" id="SM00283">
    <property type="entry name" value="MA"/>
    <property type="match status" value="1"/>
</dbReference>
<feature type="transmembrane region" description="Helical" evidence="5">
    <location>
        <begin position="20"/>
        <end position="39"/>
    </location>
</feature>
<keyword evidence="5" id="KW-1133">Transmembrane helix</keyword>
<evidence type="ECO:0000313" key="7">
    <source>
        <dbReference type="EMBL" id="MFC3032811.1"/>
    </source>
</evidence>
<name>A0ABV7CJR6_9GAMM</name>
<gene>
    <name evidence="7" type="ORF">ACFOEE_09800</name>
</gene>
<keyword evidence="8" id="KW-1185">Reference proteome</keyword>